<accession>A0A372ZNT3</accession>
<feature type="compositionally biased region" description="Polar residues" evidence="1">
    <location>
        <begin position="23"/>
        <end position="41"/>
    </location>
</feature>
<dbReference type="Proteomes" id="UP000263377">
    <property type="component" value="Unassembled WGS sequence"/>
</dbReference>
<dbReference type="EMBL" id="QVIG01000001">
    <property type="protein sequence ID" value="RGD57523.1"/>
    <property type="molecule type" value="Genomic_DNA"/>
</dbReference>
<comment type="caution">
    <text evidence="3">The sequence shown here is derived from an EMBL/GenBank/DDBJ whole genome shotgun (WGS) entry which is preliminary data.</text>
</comment>
<protein>
    <recommendedName>
        <fullName evidence="5">Htaa domain-containing protein</fullName>
    </recommendedName>
</protein>
<gene>
    <name evidence="3" type="ORF">DR950_06690</name>
</gene>
<proteinExistence type="predicted"/>
<keyword evidence="2" id="KW-0732">Signal</keyword>
<evidence type="ECO:0000313" key="4">
    <source>
        <dbReference type="Proteomes" id="UP000263377"/>
    </source>
</evidence>
<feature type="signal peptide" evidence="2">
    <location>
        <begin position="1"/>
        <end position="17"/>
    </location>
</feature>
<reference evidence="3 4" key="1">
    <citation type="submission" date="2018-08" db="EMBL/GenBank/DDBJ databases">
        <title>Diversity &amp; Physiological Properties of Lignin-Decomposing Actinobacteria from Soil.</title>
        <authorList>
            <person name="Roh S.G."/>
            <person name="Kim S.B."/>
        </authorList>
    </citation>
    <scope>NUCLEOTIDE SEQUENCE [LARGE SCALE GENOMIC DNA]</scope>
    <source>
        <strain evidence="3 4">MMS17-GH009</strain>
    </source>
</reference>
<evidence type="ECO:0008006" key="5">
    <source>
        <dbReference type="Google" id="ProtNLM"/>
    </source>
</evidence>
<keyword evidence="4" id="KW-1185">Reference proteome</keyword>
<dbReference type="AlphaFoldDB" id="A0A372ZNT3"/>
<name>A0A372ZNT3_9ACTN</name>
<sequence length="62" mass="6116">MLAGLSLAFAVPAAAHAARGPQITMSGSWNDTATIEGTGLSSPKDVIWDGDTSGSVAVGGQD</sequence>
<feature type="chain" id="PRO_5016746426" description="Htaa domain-containing protein" evidence="2">
    <location>
        <begin position="18"/>
        <end position="62"/>
    </location>
</feature>
<evidence type="ECO:0000313" key="3">
    <source>
        <dbReference type="EMBL" id="RGD57523.1"/>
    </source>
</evidence>
<evidence type="ECO:0000256" key="1">
    <source>
        <dbReference type="SAM" id="MobiDB-lite"/>
    </source>
</evidence>
<organism evidence="3 4">
    <name type="scientific">Kitasatospora xanthocidica</name>
    <dbReference type="NCBI Taxonomy" id="83382"/>
    <lineage>
        <taxon>Bacteria</taxon>
        <taxon>Bacillati</taxon>
        <taxon>Actinomycetota</taxon>
        <taxon>Actinomycetes</taxon>
        <taxon>Kitasatosporales</taxon>
        <taxon>Streptomycetaceae</taxon>
        <taxon>Kitasatospora</taxon>
    </lineage>
</organism>
<feature type="region of interest" description="Disordered" evidence="1">
    <location>
        <begin position="23"/>
        <end position="62"/>
    </location>
</feature>
<evidence type="ECO:0000256" key="2">
    <source>
        <dbReference type="SAM" id="SignalP"/>
    </source>
</evidence>